<dbReference type="InterPro" id="IPR043504">
    <property type="entry name" value="Peptidase_S1_PA_chymotrypsin"/>
</dbReference>
<dbReference type="CDD" id="cd00190">
    <property type="entry name" value="Tryp_SPc"/>
    <property type="match status" value="1"/>
</dbReference>
<dbReference type="STRING" id="6832.A0A553NX50"/>
<dbReference type="Proteomes" id="UP000318571">
    <property type="component" value="Chromosome 9"/>
</dbReference>
<feature type="repeat" description="ANK" evidence="3">
    <location>
        <begin position="569"/>
        <end position="601"/>
    </location>
</feature>
<keyword evidence="4" id="KW-0378">Hydrolase</keyword>
<dbReference type="InterPro" id="IPR033116">
    <property type="entry name" value="TRYPSIN_SER"/>
</dbReference>
<dbReference type="PROSITE" id="PS50297">
    <property type="entry name" value="ANK_REP_REGION"/>
    <property type="match status" value="3"/>
</dbReference>
<keyword evidence="5" id="KW-0732">Signal</keyword>
<evidence type="ECO:0000313" key="8">
    <source>
        <dbReference type="Proteomes" id="UP000318571"/>
    </source>
</evidence>
<evidence type="ECO:0000256" key="4">
    <source>
        <dbReference type="RuleBase" id="RU363034"/>
    </source>
</evidence>
<dbReference type="PROSITE" id="PS00134">
    <property type="entry name" value="TRYPSIN_HIS"/>
    <property type="match status" value="1"/>
</dbReference>
<dbReference type="SUPFAM" id="SSF50494">
    <property type="entry name" value="Trypsin-like serine proteases"/>
    <property type="match status" value="1"/>
</dbReference>
<keyword evidence="3" id="KW-0040">ANK repeat</keyword>
<sequence length="630" mass="69514">MSASKIMSVSAVSWLAIFILILLSFPTLEGSELNLNCGINLRARNFFGPRVANNSDFGADDDGITGFPGSWPWMISAGRGLNESWIHKCAGTLIHAKYVLTAAHCAVVSENWSLRFGDRNLKSSLDDYNVITRQIKKTHIHTKYVGDLSAYYDVAIWELDQEIRLNTFQSPICLPGASSYEPNQYDGQKVTLLGWGLLTPFGSRRNDVLRKAPLKIFSNEYCNATHKHVQGRFLQNRVQISLPRLFPDHLMCAGHEEGQFGSCQGDSGGPIMQLIANDTQMRYVQVGIVQGGVRHCGDPKYPGIYTRIDNPEITEFIESVIKPANEYPDLLKELFEGTETGNILDHRVSHNDPEDPNHQASLTIVRAAQTGNLALTRSLVQAGATVNYQDFGVESPLTAACRFGHFEVAKFLLDAGANVNHKAASKMTCLDSAIGLNATEMVEFLIKKGQVLTHPGETLIQAASSGNLEILKQIAGTGHFGRLPIEDQIIIDGPTNSKGENALRISIDQDRVDLFKFLVEAGANLYQTFPDYPMSLAPLFVAAADGRYEIVKYLVESGLDPNFHAEGTHATPFLHACLGKGRLDMIKYLIEHGANVNEVSQNGYSCLSAALRKKDAKVFEFLKKWPQDKL</sequence>
<dbReference type="InterPro" id="IPR001314">
    <property type="entry name" value="Peptidase_S1A"/>
</dbReference>
<dbReference type="AlphaFoldDB" id="A0A553NX50"/>
<protein>
    <recommendedName>
        <fullName evidence="6">Peptidase S1 domain-containing protein</fullName>
    </recommendedName>
</protein>
<feature type="chain" id="PRO_5022182195" description="Peptidase S1 domain-containing protein" evidence="5">
    <location>
        <begin position="31"/>
        <end position="630"/>
    </location>
</feature>
<feature type="signal peptide" evidence="5">
    <location>
        <begin position="1"/>
        <end position="30"/>
    </location>
</feature>
<dbReference type="InterPro" id="IPR001254">
    <property type="entry name" value="Trypsin_dom"/>
</dbReference>
<dbReference type="InterPro" id="IPR051487">
    <property type="entry name" value="Ser/Thr_Proteases_Immune/Dev"/>
</dbReference>
<dbReference type="GO" id="GO:0004252">
    <property type="term" value="F:serine-type endopeptidase activity"/>
    <property type="evidence" value="ECO:0007669"/>
    <property type="project" value="InterPro"/>
</dbReference>
<dbReference type="GO" id="GO:0006508">
    <property type="term" value="P:proteolysis"/>
    <property type="evidence" value="ECO:0007669"/>
    <property type="project" value="UniProtKB-KW"/>
</dbReference>
<gene>
    <name evidence="7" type="ORF">TCAL_07339</name>
</gene>
<dbReference type="InterPro" id="IPR036770">
    <property type="entry name" value="Ankyrin_rpt-contain_sf"/>
</dbReference>
<dbReference type="PANTHER" id="PTHR24256">
    <property type="entry name" value="TRYPTASE-RELATED"/>
    <property type="match status" value="1"/>
</dbReference>
<dbReference type="SMART" id="SM00020">
    <property type="entry name" value="Tryp_SPc"/>
    <property type="match status" value="1"/>
</dbReference>
<keyword evidence="4" id="KW-0645">Protease</keyword>
<feature type="domain" description="Peptidase S1" evidence="6">
    <location>
        <begin position="51"/>
        <end position="322"/>
    </location>
</feature>
<dbReference type="PROSITE" id="PS50088">
    <property type="entry name" value="ANK_REPEAT"/>
    <property type="match status" value="3"/>
</dbReference>
<reference evidence="7 8" key="1">
    <citation type="journal article" date="2018" name="Nat. Ecol. Evol.">
        <title>Genomic signatures of mitonuclear coevolution across populations of Tigriopus californicus.</title>
        <authorList>
            <person name="Barreto F.S."/>
            <person name="Watson E.T."/>
            <person name="Lima T.G."/>
            <person name="Willett C.S."/>
            <person name="Edmands S."/>
            <person name="Li W."/>
            <person name="Burton R.S."/>
        </authorList>
    </citation>
    <scope>NUCLEOTIDE SEQUENCE [LARGE SCALE GENOMIC DNA]</scope>
    <source>
        <strain evidence="7 8">San Diego</strain>
    </source>
</reference>
<dbReference type="InterPro" id="IPR002110">
    <property type="entry name" value="Ankyrin_rpt"/>
</dbReference>
<dbReference type="Pfam" id="PF00089">
    <property type="entry name" value="Trypsin"/>
    <property type="match status" value="1"/>
</dbReference>
<feature type="repeat" description="ANK" evidence="3">
    <location>
        <begin position="392"/>
        <end position="424"/>
    </location>
</feature>
<proteinExistence type="inferred from homology"/>
<evidence type="ECO:0000256" key="2">
    <source>
        <dbReference type="ARBA" id="ARBA00024195"/>
    </source>
</evidence>
<dbReference type="EMBL" id="VCGU01000009">
    <property type="protein sequence ID" value="TRY69998.1"/>
    <property type="molecule type" value="Genomic_DNA"/>
</dbReference>
<evidence type="ECO:0000256" key="1">
    <source>
        <dbReference type="ARBA" id="ARBA00023157"/>
    </source>
</evidence>
<keyword evidence="1" id="KW-1015">Disulfide bond</keyword>
<comment type="similarity">
    <text evidence="2">Belongs to the peptidase S1 family. CLIP subfamily.</text>
</comment>
<evidence type="ECO:0000313" key="7">
    <source>
        <dbReference type="EMBL" id="TRY69998.1"/>
    </source>
</evidence>
<dbReference type="Gene3D" id="1.25.40.20">
    <property type="entry name" value="Ankyrin repeat-containing domain"/>
    <property type="match status" value="2"/>
</dbReference>
<keyword evidence="8" id="KW-1185">Reference proteome</keyword>
<dbReference type="PROSITE" id="PS00135">
    <property type="entry name" value="TRYPSIN_SER"/>
    <property type="match status" value="1"/>
</dbReference>
<evidence type="ECO:0000256" key="5">
    <source>
        <dbReference type="SAM" id="SignalP"/>
    </source>
</evidence>
<dbReference type="PRINTS" id="PR00722">
    <property type="entry name" value="CHYMOTRYPSIN"/>
</dbReference>
<feature type="repeat" description="ANK" evidence="3">
    <location>
        <begin position="534"/>
        <end position="566"/>
    </location>
</feature>
<dbReference type="Gene3D" id="2.40.10.10">
    <property type="entry name" value="Trypsin-like serine proteases"/>
    <property type="match status" value="2"/>
</dbReference>
<organism evidence="7 8">
    <name type="scientific">Tigriopus californicus</name>
    <name type="common">Marine copepod</name>
    <dbReference type="NCBI Taxonomy" id="6832"/>
    <lineage>
        <taxon>Eukaryota</taxon>
        <taxon>Metazoa</taxon>
        <taxon>Ecdysozoa</taxon>
        <taxon>Arthropoda</taxon>
        <taxon>Crustacea</taxon>
        <taxon>Multicrustacea</taxon>
        <taxon>Hexanauplia</taxon>
        <taxon>Copepoda</taxon>
        <taxon>Harpacticoida</taxon>
        <taxon>Harpacticidae</taxon>
        <taxon>Tigriopus</taxon>
    </lineage>
</organism>
<dbReference type="InterPro" id="IPR018114">
    <property type="entry name" value="TRYPSIN_HIS"/>
</dbReference>
<evidence type="ECO:0000256" key="3">
    <source>
        <dbReference type="PROSITE-ProRule" id="PRU00023"/>
    </source>
</evidence>
<dbReference type="PROSITE" id="PS50240">
    <property type="entry name" value="TRYPSIN_DOM"/>
    <property type="match status" value="1"/>
</dbReference>
<dbReference type="InterPro" id="IPR009003">
    <property type="entry name" value="Peptidase_S1_PA"/>
</dbReference>
<dbReference type="Pfam" id="PF12796">
    <property type="entry name" value="Ank_2"/>
    <property type="match status" value="2"/>
</dbReference>
<accession>A0A553NX50</accession>
<evidence type="ECO:0000259" key="6">
    <source>
        <dbReference type="PROSITE" id="PS50240"/>
    </source>
</evidence>
<comment type="caution">
    <text evidence="7">The sequence shown here is derived from an EMBL/GenBank/DDBJ whole genome shotgun (WGS) entry which is preliminary data.</text>
</comment>
<dbReference type="SUPFAM" id="SSF48403">
    <property type="entry name" value="Ankyrin repeat"/>
    <property type="match status" value="1"/>
</dbReference>
<keyword evidence="4" id="KW-0720">Serine protease</keyword>
<name>A0A553NX50_TIGCA</name>
<dbReference type="SMART" id="SM00248">
    <property type="entry name" value="ANK"/>
    <property type="match status" value="6"/>
</dbReference>